<protein>
    <submittedName>
        <fullName evidence="2">Uncharacterized protein</fullName>
    </submittedName>
</protein>
<dbReference type="SUPFAM" id="SSF52540">
    <property type="entry name" value="P-loop containing nucleoside triphosphate hydrolases"/>
    <property type="match status" value="1"/>
</dbReference>
<evidence type="ECO:0000313" key="3">
    <source>
        <dbReference type="Proteomes" id="UP000075360"/>
    </source>
</evidence>
<dbReference type="AlphaFoldDB" id="A0A149U3U1"/>
<dbReference type="Proteomes" id="UP000075360">
    <property type="component" value="Unassembled WGS sequence"/>
</dbReference>
<sequence>MSGYLRLDKLGFSGPSKRAEISFSGGVNVICGASDTGKSFLAEAIDFMLGGSDLKEIPEREGYSALYLGLSGPESESWTFERAISGGNFILRQGDTAHTLRQAHAHERIDNVSGFLLEKIGLLGKRILKSSAKSTTNSLSFRNLARLVIVQEGEIQHKGSPFWGGQYTLKTAELATIKLLLTGIDDSAVVSVTADEPDQTGQIMLLDELIADLASEITDMGEEKAELEAQLERLETSAAEHRDSVADAQLNLEDRMSQRRELANQSREITDRLDEIGELLARFELLREHYAVDRDRLQAIQESGTLFAYVERVACPLCGAGPEAQHADADCDGNVAEIVEAATAEIGKIERLSEELASTVTQLRAEQDHLEDLQATVVEAYATVDGDIRQTMAPEVEAARAKFTDIIETRSAVRGFLALFDRRDKLEARRADLDDVAAEPAEKTKVAVGFSEVVAHRFSLKVEQILKAWNFPGECRVHYDKDASDFVIDGKPRGSRGKGLRAITHAAVSIALLEYCQEHGLPHPGFLVLDSPLLAYFKPEGDEDTALQGTDLKERFYSYLKAHHGDGSQVIVIENQHPPDSELEGLNLTIFTGNPTEGRFGLL</sequence>
<evidence type="ECO:0000256" key="1">
    <source>
        <dbReference type="SAM" id="Coils"/>
    </source>
</evidence>
<proteinExistence type="predicted"/>
<feature type="coiled-coil region" evidence="1">
    <location>
        <begin position="210"/>
        <end position="251"/>
    </location>
</feature>
<dbReference type="Gene3D" id="3.40.50.300">
    <property type="entry name" value="P-loop containing nucleotide triphosphate hydrolases"/>
    <property type="match status" value="1"/>
</dbReference>
<keyword evidence="1" id="KW-0175">Coiled coil</keyword>
<accession>A0A149U3U1</accession>
<dbReference type="EMBL" id="LHZU01000120">
    <property type="protein sequence ID" value="KXV60042.1"/>
    <property type="molecule type" value="Genomic_DNA"/>
</dbReference>
<evidence type="ECO:0000313" key="2">
    <source>
        <dbReference type="EMBL" id="KXV60042.1"/>
    </source>
</evidence>
<comment type="caution">
    <text evidence="2">The sequence shown here is derived from an EMBL/GenBank/DDBJ whole genome shotgun (WGS) entry which is preliminary data.</text>
</comment>
<dbReference type="InterPro" id="IPR027417">
    <property type="entry name" value="P-loop_NTPase"/>
</dbReference>
<dbReference type="RefSeq" id="WP_061471180.1">
    <property type="nucleotide sequence ID" value="NZ_LHZU01000120.1"/>
</dbReference>
<reference evidence="2 3" key="1">
    <citation type="submission" date="2015-06" db="EMBL/GenBank/DDBJ databases">
        <title>Improved classification and identification of acetic acid bacteria using matrix-assisted laser desorption/ionization time-of-flight mass spectrometry; Gluconobacter nephelii and Gluconobacter uchimurae are later heterotypic synonyms of Gluconobacter japonicus and Gluconobacter oxydans, respectively.</title>
        <authorList>
            <person name="Li L."/>
            <person name="Cleenwerck I."/>
            <person name="De Vuyst L."/>
            <person name="Vandamme P."/>
        </authorList>
    </citation>
    <scope>NUCLEOTIDE SEQUENCE [LARGE SCALE GENOMIC DNA]</scope>
    <source>
        <strain evidence="2 3">LMG 23690</strain>
    </source>
</reference>
<dbReference type="OrthoDB" id="975794at2"/>
<name>A0A149U3U1_9PROT</name>
<gene>
    <name evidence="2" type="ORF">AD948_06435</name>
</gene>
<organism evidence="2 3">
    <name type="scientific">Acetobacter senegalensis</name>
    <dbReference type="NCBI Taxonomy" id="446692"/>
    <lineage>
        <taxon>Bacteria</taxon>
        <taxon>Pseudomonadati</taxon>
        <taxon>Pseudomonadota</taxon>
        <taxon>Alphaproteobacteria</taxon>
        <taxon>Acetobacterales</taxon>
        <taxon>Acetobacteraceae</taxon>
        <taxon>Acetobacter</taxon>
    </lineage>
</organism>
<dbReference type="PATRIC" id="fig|446692.4.peg.3324"/>
<dbReference type="Gene3D" id="1.10.287.1490">
    <property type="match status" value="1"/>
</dbReference>